<keyword evidence="7" id="KW-0325">Glycoprotein</keyword>
<feature type="domain" description="Lysosome-associated membrane glycoprotein 2-like transmembrane" evidence="11">
    <location>
        <begin position="1060"/>
        <end position="1087"/>
    </location>
</feature>
<evidence type="ECO:0000256" key="1">
    <source>
        <dbReference type="ARBA" id="ARBA00004530"/>
    </source>
</evidence>
<feature type="domain" description="Lysosome-associated membrane glycoprotein 2-like luminal" evidence="10">
    <location>
        <begin position="700"/>
        <end position="861"/>
    </location>
</feature>
<dbReference type="FunFam" id="2.40.160.110:FF:000015">
    <property type="entry name" value="uncharacterized protein LOC100185667"/>
    <property type="match status" value="4"/>
</dbReference>
<evidence type="ECO:0000256" key="5">
    <source>
        <dbReference type="ARBA" id="ARBA00022989"/>
    </source>
</evidence>
<dbReference type="GO" id="GO:0031902">
    <property type="term" value="C:late endosome membrane"/>
    <property type="evidence" value="ECO:0000318"/>
    <property type="project" value="GO_Central"/>
</dbReference>
<gene>
    <name evidence="12" type="primary">LOC100185667</name>
</gene>
<keyword evidence="6 8" id="KW-0472">Membrane</keyword>
<evidence type="ECO:0000256" key="4">
    <source>
        <dbReference type="ARBA" id="ARBA00022753"/>
    </source>
</evidence>
<feature type="domain" description="Lysosome-associated membrane glycoprotein 2-like luminal" evidence="10">
    <location>
        <begin position="882"/>
        <end position="1039"/>
    </location>
</feature>
<dbReference type="Proteomes" id="UP000008144">
    <property type="component" value="Unassembled WGS sequence"/>
</dbReference>
<dbReference type="GO" id="GO:0072594">
    <property type="term" value="P:establishment of protein localization to organelle"/>
    <property type="evidence" value="ECO:0000318"/>
    <property type="project" value="GO_Central"/>
</dbReference>
<dbReference type="GeneID" id="100185667"/>
<dbReference type="GeneTree" id="ENSGT00950000182899"/>
<dbReference type="RefSeq" id="XP_026694599.1">
    <property type="nucleotide sequence ID" value="XM_026838798.1"/>
</dbReference>
<comment type="subcellular location">
    <subcellularLocation>
        <location evidence="1">Endosome membrane</location>
        <topology evidence="1">Single-pass type I membrane protein</topology>
    </subcellularLocation>
    <subcellularLocation>
        <location evidence="8">Lysosome membrane</location>
        <topology evidence="8">Single-pass type I membrane protein</topology>
    </subcellularLocation>
</comment>
<reference evidence="12" key="3">
    <citation type="submission" date="2025-09" db="UniProtKB">
        <authorList>
            <consortium name="Ensembl"/>
        </authorList>
    </citation>
    <scope>IDENTIFICATION</scope>
</reference>
<protein>
    <submittedName>
        <fullName evidence="12">Uncharacterized LOC100185667</fullName>
    </submittedName>
</protein>
<dbReference type="PANTHER" id="PTHR11506:SF41">
    <property type="entry name" value="LYSOSOME-ASSOCIATED MEMBRANE GLYCOPROTEIN 1-LIKE"/>
    <property type="match status" value="1"/>
</dbReference>
<dbReference type="Ensembl" id="ENSCINT00000008120.3">
    <property type="protein sequence ID" value="ENSCINP00000008120.3"/>
    <property type="gene ID" value="ENSCING00000003934.3"/>
</dbReference>
<name>F7A4U7_CIOIN</name>
<dbReference type="OrthoDB" id="10037042at2759"/>
<evidence type="ECO:0000256" key="3">
    <source>
        <dbReference type="ARBA" id="ARBA00022729"/>
    </source>
</evidence>
<evidence type="ECO:0000313" key="13">
    <source>
        <dbReference type="Proteomes" id="UP000008144"/>
    </source>
</evidence>
<feature type="domain" description="Lysosome-associated membrane glycoprotein 2-like luminal" evidence="10">
    <location>
        <begin position="493"/>
        <end position="643"/>
    </location>
</feature>
<dbReference type="PANTHER" id="PTHR11506">
    <property type="entry name" value="LYSOSOME-ASSOCIATED MEMBRANE GLYCOPROTEIN"/>
    <property type="match status" value="1"/>
</dbReference>
<keyword evidence="5 9" id="KW-1133">Transmembrane helix</keyword>
<reference evidence="12" key="2">
    <citation type="submission" date="2025-08" db="UniProtKB">
        <authorList>
            <consortium name="Ensembl"/>
        </authorList>
    </citation>
    <scope>IDENTIFICATION</scope>
</reference>
<dbReference type="GO" id="GO:0005886">
    <property type="term" value="C:plasma membrane"/>
    <property type="evidence" value="ECO:0000318"/>
    <property type="project" value="GO_Central"/>
</dbReference>
<keyword evidence="8" id="KW-0458">Lysosome</keyword>
<dbReference type="KEGG" id="cin:100185667"/>
<dbReference type="Pfam" id="PF21222">
    <property type="entry name" value="Lamp2_2nd"/>
    <property type="match status" value="1"/>
</dbReference>
<keyword evidence="2 8" id="KW-0812">Transmembrane</keyword>
<dbReference type="HOGENOM" id="CLU_284125_0_0_1"/>
<evidence type="ECO:0000313" key="12">
    <source>
        <dbReference type="Ensembl" id="ENSCINP00000008120.3"/>
    </source>
</evidence>
<evidence type="ECO:0000259" key="11">
    <source>
        <dbReference type="Pfam" id="PF21222"/>
    </source>
</evidence>
<accession>F7A4U7</accession>
<evidence type="ECO:0000256" key="6">
    <source>
        <dbReference type="ARBA" id="ARBA00023136"/>
    </source>
</evidence>
<evidence type="ECO:0000256" key="2">
    <source>
        <dbReference type="ARBA" id="ARBA00022692"/>
    </source>
</evidence>
<keyword evidence="13" id="KW-1185">Reference proteome</keyword>
<reference evidence="13" key="1">
    <citation type="journal article" date="2002" name="Science">
        <title>The draft genome of Ciona intestinalis: insights into chordate and vertebrate origins.</title>
        <authorList>
            <person name="Dehal P."/>
            <person name="Satou Y."/>
            <person name="Campbell R.K."/>
            <person name="Chapman J."/>
            <person name="Degnan B."/>
            <person name="De Tomaso A."/>
            <person name="Davidson B."/>
            <person name="Di Gregorio A."/>
            <person name="Gelpke M."/>
            <person name="Goodstein D.M."/>
            <person name="Harafuji N."/>
            <person name="Hastings K.E."/>
            <person name="Ho I."/>
            <person name="Hotta K."/>
            <person name="Huang W."/>
            <person name="Kawashima T."/>
            <person name="Lemaire P."/>
            <person name="Martinez D."/>
            <person name="Meinertzhagen I.A."/>
            <person name="Necula S."/>
            <person name="Nonaka M."/>
            <person name="Putnam N."/>
            <person name="Rash S."/>
            <person name="Saiga H."/>
            <person name="Satake M."/>
            <person name="Terry A."/>
            <person name="Yamada L."/>
            <person name="Wang H.G."/>
            <person name="Awazu S."/>
            <person name="Azumi K."/>
            <person name="Boore J."/>
            <person name="Branno M."/>
            <person name="Chin-Bow S."/>
            <person name="DeSantis R."/>
            <person name="Doyle S."/>
            <person name="Francino P."/>
            <person name="Keys D.N."/>
            <person name="Haga S."/>
            <person name="Hayashi H."/>
            <person name="Hino K."/>
            <person name="Imai K.S."/>
            <person name="Inaba K."/>
            <person name="Kano S."/>
            <person name="Kobayashi K."/>
            <person name="Kobayashi M."/>
            <person name="Lee B.I."/>
            <person name="Makabe K.W."/>
            <person name="Manohar C."/>
            <person name="Matassi G."/>
            <person name="Medina M."/>
            <person name="Mochizuki Y."/>
            <person name="Mount S."/>
            <person name="Morishita T."/>
            <person name="Miura S."/>
            <person name="Nakayama A."/>
            <person name="Nishizaka S."/>
            <person name="Nomoto H."/>
            <person name="Ohta F."/>
            <person name="Oishi K."/>
            <person name="Rigoutsos I."/>
            <person name="Sano M."/>
            <person name="Sasaki A."/>
            <person name="Sasakura Y."/>
            <person name="Shoguchi E."/>
            <person name="Shin-i T."/>
            <person name="Spagnuolo A."/>
            <person name="Stainier D."/>
            <person name="Suzuki M.M."/>
            <person name="Tassy O."/>
            <person name="Takatori N."/>
            <person name="Tokuoka M."/>
            <person name="Yagi K."/>
            <person name="Yoshizaki F."/>
            <person name="Wada S."/>
            <person name="Zhang C."/>
            <person name="Hyatt P.D."/>
            <person name="Larimer F."/>
            <person name="Detter C."/>
            <person name="Doggett N."/>
            <person name="Glavina T."/>
            <person name="Hawkins T."/>
            <person name="Richardson P."/>
            <person name="Lucas S."/>
            <person name="Kohara Y."/>
            <person name="Levine M."/>
            <person name="Satoh N."/>
            <person name="Rokhsar D.S."/>
        </authorList>
    </citation>
    <scope>NUCLEOTIDE SEQUENCE [LARGE SCALE GENOMIC DNA]</scope>
</reference>
<evidence type="ECO:0000256" key="7">
    <source>
        <dbReference type="ARBA" id="ARBA00023180"/>
    </source>
</evidence>
<keyword evidence="4" id="KW-0967">Endosome</keyword>
<dbReference type="Gene3D" id="2.40.160.110">
    <property type="match status" value="6"/>
</dbReference>
<dbReference type="InterPro" id="IPR002000">
    <property type="entry name" value="Lysosome-assoc_membr_glycop"/>
</dbReference>
<evidence type="ECO:0000256" key="8">
    <source>
        <dbReference type="PROSITE-ProRule" id="PRU00740"/>
    </source>
</evidence>
<dbReference type="OMA" id="HTNHTTP"/>
<sequence length="1094" mass="121778">MIQFFSASSPNVQFTFESVDGSFALTKLMVNLTINKTLFPKADNVEENINLTMTKATNVFKTPLKTFYKCSQDTQIELESSSTNVTSASLQFVNIQKLEAFANKPSEKMTTCFHDNMHTAQSTSWDLSEPNDDSCFRMNTTASFTLVYTNIIGNSMTTNIPLLSDANATATCDDTTVNVTFGLEKDQSVVAKLYFVSKKQSSNYYLDAATLTMDTTSRYLPNHPIKSTKVVENGTKLEVFKTSIDSSFECDAPLNISITSHLSAMFNMTNLQAFRLPNSGFSKGSKCPEMLPTPMPGTTPHPDPLQPPTYHWEGLDSNNKKMCFRAIAGIQLRVSYVNTANVNQSYDTWFDMNNSSITQATDCSKNSFNFSIIDENRNQNLTLTFNKNNSSVSLTSVQYDFVFSNDTFAMAPSKPVVINTRSTDLMIMPTKLGNSYSCSIETQVSLLTNNTQVSDIFMRITDVTMFQAYVPADNSSKDEVCFHDTKKSPASSGDWAVKDVKTNMTCARFKSTLQLKIMYLDISQKMQISTINVNGSGVTMLAGSCSSNVTSITLDVDGTKLMNLTLSFVKPKPVGNTESDVVKYMLDEVTLSYKTNLWYLQNHPEYGKTVTIKHGGLMFGATPVTNSFRCDLQQTVFVNSNTTKDMLLVMMKDTQWEAFGMNKSGDFNDANFCDAEVTTPASVTTPMVTTNAPYQPVDPSLHSYKVVDSKNNKTCFLATIGVQMRTTYNTINQSGVEIGFNFNSNNSVVSATCEGETSIVMFNNSKMQQFLSLTFTRNIKLNQTYLSGINVQYNVTNNFPNANASEKNGNPYMYSVNDLTEMSTPLKHSYTCQTVENDILVNATSNVIVRITGVQLQAFDIQQNKFSTPQKCFSDEVLPEANVGNWTVIANKSICSMYMFSATANITYVNLLGKRTNTRIPLDNSTKTVVGGECGNQISYFWVQMEQVTFNFFFNRTSLGPKFNYYLFDVHIQYNTNSKYFPNHAYDSDGKVTVANSSLHLFQSDQDHSYKCTTTTKVLLNETQCYVSLANVQLQPYGVDKNHGLFSTADDCKSDLSPIIPIIVGSVLAGLILLVVVAYFIGRSRSRKPEYETI</sequence>
<feature type="domain" description="Lysosome-associated membrane glycoprotein 2-like luminal" evidence="10">
    <location>
        <begin position="318"/>
        <end position="452"/>
    </location>
</feature>
<dbReference type="AlphaFoldDB" id="F7A4U7"/>
<keyword evidence="3" id="KW-0732">Signal</keyword>
<dbReference type="STRING" id="7719.ENSCINP00000008120"/>
<dbReference type="InterPro" id="IPR048528">
    <property type="entry name" value="Lamp2-like_luminal"/>
</dbReference>
<organism evidence="12 13">
    <name type="scientific">Ciona intestinalis</name>
    <name type="common">Transparent sea squirt</name>
    <name type="synonym">Ascidia intestinalis</name>
    <dbReference type="NCBI Taxonomy" id="7719"/>
    <lineage>
        <taxon>Eukaryota</taxon>
        <taxon>Metazoa</taxon>
        <taxon>Chordata</taxon>
        <taxon>Tunicata</taxon>
        <taxon>Ascidiacea</taxon>
        <taxon>Phlebobranchia</taxon>
        <taxon>Cionidae</taxon>
        <taxon>Ciona</taxon>
    </lineage>
</organism>
<feature type="domain" description="Lysosome-associated membrane glycoprotein 2-like luminal" evidence="10">
    <location>
        <begin position="131"/>
        <end position="276"/>
    </location>
</feature>
<evidence type="ECO:0000259" key="10">
    <source>
        <dbReference type="Pfam" id="PF01299"/>
    </source>
</evidence>
<feature type="transmembrane region" description="Helical" evidence="9">
    <location>
        <begin position="1059"/>
        <end position="1081"/>
    </location>
</feature>
<dbReference type="PROSITE" id="PS51407">
    <property type="entry name" value="LAMP_3"/>
    <property type="match status" value="1"/>
</dbReference>
<dbReference type="CDD" id="cd12087">
    <property type="entry name" value="TM_EGFR-like"/>
    <property type="match status" value="1"/>
</dbReference>
<proteinExistence type="inferred from homology"/>
<evidence type="ECO:0000256" key="9">
    <source>
        <dbReference type="SAM" id="Phobius"/>
    </source>
</evidence>
<dbReference type="PRINTS" id="PR00336">
    <property type="entry name" value="LYSASSOCTDMP"/>
</dbReference>
<dbReference type="GO" id="GO:0005765">
    <property type="term" value="C:lysosomal membrane"/>
    <property type="evidence" value="ECO:0000318"/>
    <property type="project" value="GO_Central"/>
</dbReference>
<comment type="similarity">
    <text evidence="8">Belongs to the LAMP family.</text>
</comment>
<dbReference type="InParanoid" id="F7A4U7"/>
<comment type="caution">
    <text evidence="8">Lacks conserved residue(s) required for the propagation of feature annotation.</text>
</comment>
<dbReference type="InterPro" id="IPR048524">
    <property type="entry name" value="Lamp2-like_TM"/>
</dbReference>
<dbReference type="Pfam" id="PF01299">
    <property type="entry name" value="Lamp2-like_luminal"/>
    <property type="match status" value="5"/>
</dbReference>